<keyword evidence="1" id="KW-0812">Transmembrane</keyword>
<keyword evidence="1" id="KW-0472">Membrane</keyword>
<evidence type="ECO:0000313" key="2">
    <source>
        <dbReference type="EMBL" id="KZS93691.1"/>
    </source>
</evidence>
<evidence type="ECO:0000256" key="1">
    <source>
        <dbReference type="SAM" id="Phobius"/>
    </source>
</evidence>
<keyword evidence="1" id="KW-1133">Transmembrane helix</keyword>
<accession>A0A164V037</accession>
<sequence length="124" mass="13607">MERVLAFGSAQAYPSIMLISNFDFIKGDALRLDQNEQDSDILIIIVPSIGFTFNPIALYSLSLGYTRLGLFGHQHNSSVPEEAYADLIRLFEGSLECITAITLTSEIRVILDSDTRGHVVSALG</sequence>
<dbReference type="EMBL" id="KV419406">
    <property type="protein sequence ID" value="KZS93691.1"/>
    <property type="molecule type" value="Genomic_DNA"/>
</dbReference>
<reference evidence="2 3" key="1">
    <citation type="journal article" date="2016" name="Mol. Biol. Evol.">
        <title>Comparative Genomics of Early-Diverging Mushroom-Forming Fungi Provides Insights into the Origins of Lignocellulose Decay Capabilities.</title>
        <authorList>
            <person name="Nagy L.G."/>
            <person name="Riley R."/>
            <person name="Tritt A."/>
            <person name="Adam C."/>
            <person name="Daum C."/>
            <person name="Floudas D."/>
            <person name="Sun H."/>
            <person name="Yadav J.S."/>
            <person name="Pangilinan J."/>
            <person name="Larsson K.H."/>
            <person name="Matsuura K."/>
            <person name="Barry K."/>
            <person name="Labutti K."/>
            <person name="Kuo R."/>
            <person name="Ohm R.A."/>
            <person name="Bhattacharya S.S."/>
            <person name="Shirouzu T."/>
            <person name="Yoshinaga Y."/>
            <person name="Martin F.M."/>
            <person name="Grigoriev I.V."/>
            <person name="Hibbett D.S."/>
        </authorList>
    </citation>
    <scope>NUCLEOTIDE SEQUENCE [LARGE SCALE GENOMIC DNA]</scope>
    <source>
        <strain evidence="2 3">HHB9708</strain>
    </source>
</reference>
<protein>
    <submittedName>
        <fullName evidence="2">Uncharacterized protein</fullName>
    </submittedName>
</protein>
<evidence type="ECO:0000313" key="3">
    <source>
        <dbReference type="Proteomes" id="UP000076722"/>
    </source>
</evidence>
<keyword evidence="3" id="KW-1185">Reference proteome</keyword>
<gene>
    <name evidence="2" type="ORF">SISNIDRAFT_485303</name>
</gene>
<dbReference type="Proteomes" id="UP000076722">
    <property type="component" value="Unassembled WGS sequence"/>
</dbReference>
<dbReference type="AlphaFoldDB" id="A0A164V037"/>
<proteinExistence type="predicted"/>
<feature type="transmembrane region" description="Helical" evidence="1">
    <location>
        <begin position="41"/>
        <end position="61"/>
    </location>
</feature>
<name>A0A164V037_9AGAM</name>
<organism evidence="2 3">
    <name type="scientific">Sistotremastrum niveocremeum HHB9708</name>
    <dbReference type="NCBI Taxonomy" id="1314777"/>
    <lineage>
        <taxon>Eukaryota</taxon>
        <taxon>Fungi</taxon>
        <taxon>Dikarya</taxon>
        <taxon>Basidiomycota</taxon>
        <taxon>Agaricomycotina</taxon>
        <taxon>Agaricomycetes</taxon>
        <taxon>Sistotremastrales</taxon>
        <taxon>Sistotremastraceae</taxon>
        <taxon>Sertulicium</taxon>
        <taxon>Sertulicium niveocremeum</taxon>
    </lineage>
</organism>